<evidence type="ECO:0000313" key="3">
    <source>
        <dbReference type="Proteomes" id="UP000325286"/>
    </source>
</evidence>
<dbReference type="AlphaFoldDB" id="A0A5B9QN27"/>
<feature type="compositionally biased region" description="Basic and acidic residues" evidence="1">
    <location>
        <begin position="1"/>
        <end position="12"/>
    </location>
</feature>
<dbReference type="Proteomes" id="UP000325286">
    <property type="component" value="Chromosome"/>
</dbReference>
<dbReference type="KEGG" id="rul:UC8_23730"/>
<evidence type="ECO:0000256" key="1">
    <source>
        <dbReference type="SAM" id="MobiDB-lite"/>
    </source>
</evidence>
<dbReference type="EMBL" id="CP042914">
    <property type="protein sequence ID" value="QEG40364.1"/>
    <property type="molecule type" value="Genomic_DNA"/>
</dbReference>
<organism evidence="2 3">
    <name type="scientific">Roseimaritima ulvae</name>
    <dbReference type="NCBI Taxonomy" id="980254"/>
    <lineage>
        <taxon>Bacteria</taxon>
        <taxon>Pseudomonadati</taxon>
        <taxon>Planctomycetota</taxon>
        <taxon>Planctomycetia</taxon>
        <taxon>Pirellulales</taxon>
        <taxon>Pirellulaceae</taxon>
        <taxon>Roseimaritima</taxon>
    </lineage>
</organism>
<gene>
    <name evidence="2" type="ORF">UC8_23730</name>
</gene>
<proteinExistence type="predicted"/>
<accession>A0A5B9QN27</accession>
<reference evidence="2 3" key="1">
    <citation type="submission" date="2019-08" db="EMBL/GenBank/DDBJ databases">
        <title>Deep-cultivation of Planctomycetes and their phenomic and genomic characterization uncovers novel biology.</title>
        <authorList>
            <person name="Wiegand S."/>
            <person name="Jogler M."/>
            <person name="Boedeker C."/>
            <person name="Pinto D."/>
            <person name="Vollmers J."/>
            <person name="Rivas-Marin E."/>
            <person name="Kohn T."/>
            <person name="Peeters S.H."/>
            <person name="Heuer A."/>
            <person name="Rast P."/>
            <person name="Oberbeckmann S."/>
            <person name="Bunk B."/>
            <person name="Jeske O."/>
            <person name="Meyerdierks A."/>
            <person name="Storesund J.E."/>
            <person name="Kallscheuer N."/>
            <person name="Luecker S."/>
            <person name="Lage O.M."/>
            <person name="Pohl T."/>
            <person name="Merkel B.J."/>
            <person name="Hornburger P."/>
            <person name="Mueller R.-W."/>
            <person name="Bruemmer F."/>
            <person name="Labrenz M."/>
            <person name="Spormann A.M."/>
            <person name="Op den Camp H."/>
            <person name="Overmann J."/>
            <person name="Amann R."/>
            <person name="Jetten M.S.M."/>
            <person name="Mascher T."/>
            <person name="Medema M.H."/>
            <person name="Devos D.P."/>
            <person name="Kaster A.-K."/>
            <person name="Ovreas L."/>
            <person name="Rohde M."/>
            <person name="Galperin M.Y."/>
            <person name="Jogler C."/>
        </authorList>
    </citation>
    <scope>NUCLEOTIDE SEQUENCE [LARGE SCALE GENOMIC DNA]</scope>
    <source>
        <strain evidence="2 3">UC8</strain>
    </source>
</reference>
<protein>
    <submittedName>
        <fullName evidence="2">Uncharacterized protein</fullName>
    </submittedName>
</protein>
<feature type="region of interest" description="Disordered" evidence="1">
    <location>
        <begin position="1"/>
        <end position="33"/>
    </location>
</feature>
<evidence type="ECO:0000313" key="2">
    <source>
        <dbReference type="EMBL" id="QEG40364.1"/>
    </source>
</evidence>
<sequence>MANNRLLDKDLGPHSSLASTGRGGGSQATVGRPGLPLGRGSLLKAAQFCQNGYTRLVISFTPRVLSSLLPPLGAQWRG</sequence>
<name>A0A5B9QN27_9BACT</name>
<keyword evidence="3" id="KW-1185">Reference proteome</keyword>